<dbReference type="EMBL" id="VJXW01000042">
    <property type="protein sequence ID" value="TRW21918.1"/>
    <property type="molecule type" value="Genomic_DNA"/>
</dbReference>
<dbReference type="AlphaFoldDB" id="A0A552UUJ5"/>
<accession>A0A552UUJ5</accession>
<dbReference type="GO" id="GO:0031956">
    <property type="term" value="F:medium-chain fatty acid-CoA ligase activity"/>
    <property type="evidence" value="ECO:0007669"/>
    <property type="project" value="TreeGrafter"/>
</dbReference>
<proteinExistence type="inferred from homology"/>
<comment type="similarity">
    <text evidence="1">Belongs to the ATP-dependent AMP-binding enzyme family.</text>
</comment>
<feature type="domain" description="AMP-binding enzyme C-terminal" evidence="4">
    <location>
        <begin position="443"/>
        <end position="518"/>
    </location>
</feature>
<dbReference type="InterPro" id="IPR000873">
    <property type="entry name" value="AMP-dep_synth/lig_dom"/>
</dbReference>
<evidence type="ECO:0000256" key="2">
    <source>
        <dbReference type="ARBA" id="ARBA00022598"/>
    </source>
</evidence>
<dbReference type="GO" id="GO:0006631">
    <property type="term" value="P:fatty acid metabolic process"/>
    <property type="evidence" value="ECO:0007669"/>
    <property type="project" value="TreeGrafter"/>
</dbReference>
<protein>
    <submittedName>
        <fullName evidence="5">(2,3-dihydroxybenzoyl)adenylate synthase</fullName>
    </submittedName>
</protein>
<dbReference type="Proteomes" id="UP000319424">
    <property type="component" value="Unassembled WGS sequence"/>
</dbReference>
<dbReference type="Gene3D" id="3.30.300.30">
    <property type="match status" value="1"/>
</dbReference>
<sequence length="530" mass="59961">MNIELKEKLEKFYDEQVWPHMTLGEFIEDCAKKYGDKIALVDGDVELSYQELNRKACQYANGLLKAGFKKGDRIVLQLPNCHEFVIILFAMFKIGVIPVLSLPAHRKNEIKGILEKSGAKAYIAKDKYLGFSYVDMIREVREELNIDFEVYILGDNQGYKNFYKLNDKDYSSQYIDIDYKEMALLMLSSGTTGSPKMIPMKHCELICSAIAIGSALNYSDATIYLMALSLSHKFVLSYPGIIGVFYHGAKCVISMTPSPDEIIYNIEEHNISTMALVPALASLCMDFLEFEKINISSLKIIQVGGSVLEYNKAFEIEKSFGCIISQLYGMTEGLVMCTRFDDNMDTRLNTQGKPVSIGDSVKIVDEFGEEVNTGDYGELLIRGPYTMYEYYGGMNDVNNSILDKELYFRTGDRARKLSNENYQIAGRVKEMIIKGGEKIIPSELENLLLKNKKISEVQVVGVPDEILGEKICVCILEKDKNLMFSEIIQTLKETGIAEFKIPDCMKIIDNWPLTATGKIDRKRLIENYGN</sequence>
<dbReference type="PANTHER" id="PTHR43201:SF5">
    <property type="entry name" value="MEDIUM-CHAIN ACYL-COA LIGASE ACSF2, MITOCHONDRIAL"/>
    <property type="match status" value="1"/>
</dbReference>
<dbReference type="RefSeq" id="WP_144398969.1">
    <property type="nucleotide sequence ID" value="NZ_VJXW01000042.1"/>
</dbReference>
<dbReference type="Pfam" id="PF00501">
    <property type="entry name" value="AMP-binding"/>
    <property type="match status" value="1"/>
</dbReference>
<evidence type="ECO:0000259" key="3">
    <source>
        <dbReference type="Pfam" id="PF00501"/>
    </source>
</evidence>
<evidence type="ECO:0000313" key="5">
    <source>
        <dbReference type="EMBL" id="TRW21918.1"/>
    </source>
</evidence>
<dbReference type="InterPro" id="IPR045851">
    <property type="entry name" value="AMP-bd_C_sf"/>
</dbReference>
<gene>
    <name evidence="5" type="ORF">FL857_11960</name>
</gene>
<dbReference type="PANTHER" id="PTHR43201">
    <property type="entry name" value="ACYL-COA SYNTHETASE"/>
    <property type="match status" value="1"/>
</dbReference>
<reference evidence="5 6" key="1">
    <citation type="submission" date="2019-07" db="EMBL/GenBank/DDBJ databases">
        <title>Criibacterium bergeronii gen. nov., sp. nov. isolated from human clinical samples.</title>
        <authorList>
            <person name="Maheux A.F."/>
            <person name="Boudreau D.K."/>
            <person name="Berube E."/>
            <person name="Brodeur S."/>
            <person name="Bernard K.A."/>
            <person name="Abed J.Y."/>
            <person name="Ducrey E."/>
            <person name="Guay E.F."/>
            <person name="Raymond F."/>
            <person name="Corbeil J."/>
            <person name="Domingo M.-C."/>
            <person name="Roy P.H."/>
            <person name="Boissinot M."/>
            <person name="Tocheva E.I."/>
            <person name="Omar R.F."/>
        </authorList>
    </citation>
    <scope>NUCLEOTIDE SEQUENCE [LARGE SCALE GENOMIC DNA]</scope>
    <source>
        <strain evidence="5 6">CCRI-24246</strain>
    </source>
</reference>
<dbReference type="Gene3D" id="2.30.38.10">
    <property type="entry name" value="Luciferase, Domain 3"/>
    <property type="match status" value="1"/>
</dbReference>
<comment type="caution">
    <text evidence="5">The sequence shown here is derived from an EMBL/GenBank/DDBJ whole genome shotgun (WGS) entry which is preliminary data.</text>
</comment>
<dbReference type="InterPro" id="IPR025110">
    <property type="entry name" value="AMP-bd_C"/>
</dbReference>
<dbReference type="Gene3D" id="3.40.50.980">
    <property type="match status" value="2"/>
</dbReference>
<keyword evidence="2" id="KW-0436">Ligase</keyword>
<evidence type="ECO:0000259" key="4">
    <source>
        <dbReference type="Pfam" id="PF13193"/>
    </source>
</evidence>
<dbReference type="InterPro" id="IPR020845">
    <property type="entry name" value="AMP-binding_CS"/>
</dbReference>
<dbReference type="Pfam" id="PF13193">
    <property type="entry name" value="AMP-binding_C"/>
    <property type="match status" value="1"/>
</dbReference>
<dbReference type="OrthoDB" id="9803968at2"/>
<evidence type="ECO:0000256" key="1">
    <source>
        <dbReference type="ARBA" id="ARBA00006432"/>
    </source>
</evidence>
<evidence type="ECO:0000313" key="6">
    <source>
        <dbReference type="Proteomes" id="UP000319424"/>
    </source>
</evidence>
<dbReference type="SUPFAM" id="SSF56801">
    <property type="entry name" value="Acetyl-CoA synthetase-like"/>
    <property type="match status" value="1"/>
</dbReference>
<feature type="domain" description="AMP-dependent synthetase/ligase" evidence="3">
    <location>
        <begin position="28"/>
        <end position="391"/>
    </location>
</feature>
<dbReference type="PROSITE" id="PS00455">
    <property type="entry name" value="AMP_BINDING"/>
    <property type="match status" value="1"/>
</dbReference>
<organism evidence="5 6">
    <name type="scientific">Criibacterium bergeronii</name>
    <dbReference type="NCBI Taxonomy" id="1871336"/>
    <lineage>
        <taxon>Bacteria</taxon>
        <taxon>Bacillati</taxon>
        <taxon>Bacillota</taxon>
        <taxon>Clostridia</taxon>
        <taxon>Peptostreptococcales</taxon>
        <taxon>Filifactoraceae</taxon>
        <taxon>Criibacterium</taxon>
    </lineage>
</organism>
<name>A0A552UUJ5_9FIRM</name>